<keyword evidence="2" id="KW-1185">Reference proteome</keyword>
<protein>
    <submittedName>
        <fullName evidence="1">Uncharacterized protein</fullName>
    </submittedName>
</protein>
<comment type="caution">
    <text evidence="1">The sequence shown here is derived from an EMBL/GenBank/DDBJ whole genome shotgun (WGS) entry which is preliminary data.</text>
</comment>
<evidence type="ECO:0000313" key="2">
    <source>
        <dbReference type="Proteomes" id="UP000593568"/>
    </source>
</evidence>
<dbReference type="EMBL" id="JABEZW010225108">
    <property type="protein sequence ID" value="MBA0786984.1"/>
    <property type="molecule type" value="Genomic_DNA"/>
</dbReference>
<accession>A0A7J9FPW7</accession>
<dbReference type="AlphaFoldDB" id="A0A7J9FPW7"/>
<gene>
    <name evidence="1" type="ORF">Gotri_006824</name>
</gene>
<evidence type="ECO:0000313" key="1">
    <source>
        <dbReference type="EMBL" id="MBA0786984.1"/>
    </source>
</evidence>
<dbReference type="Proteomes" id="UP000593568">
    <property type="component" value="Unassembled WGS sequence"/>
</dbReference>
<feature type="non-terminal residue" evidence="1">
    <location>
        <position position="31"/>
    </location>
</feature>
<name>A0A7J9FPW7_9ROSI</name>
<proteinExistence type="predicted"/>
<organism evidence="1 2">
    <name type="scientific">Gossypium trilobum</name>
    <dbReference type="NCBI Taxonomy" id="34281"/>
    <lineage>
        <taxon>Eukaryota</taxon>
        <taxon>Viridiplantae</taxon>
        <taxon>Streptophyta</taxon>
        <taxon>Embryophyta</taxon>
        <taxon>Tracheophyta</taxon>
        <taxon>Spermatophyta</taxon>
        <taxon>Magnoliopsida</taxon>
        <taxon>eudicotyledons</taxon>
        <taxon>Gunneridae</taxon>
        <taxon>Pentapetalae</taxon>
        <taxon>rosids</taxon>
        <taxon>malvids</taxon>
        <taxon>Malvales</taxon>
        <taxon>Malvaceae</taxon>
        <taxon>Malvoideae</taxon>
        <taxon>Gossypium</taxon>
    </lineage>
</organism>
<reference evidence="1 2" key="1">
    <citation type="journal article" date="2019" name="Genome Biol. Evol.">
        <title>Insights into the evolution of the New World diploid cottons (Gossypium, subgenus Houzingenia) based on genome sequencing.</title>
        <authorList>
            <person name="Grover C.E."/>
            <person name="Arick M.A. 2nd"/>
            <person name="Thrash A."/>
            <person name="Conover J.L."/>
            <person name="Sanders W.S."/>
            <person name="Peterson D.G."/>
            <person name="Frelichowski J.E."/>
            <person name="Scheffler J.A."/>
            <person name="Scheffler B.E."/>
            <person name="Wendel J.F."/>
        </authorList>
    </citation>
    <scope>NUCLEOTIDE SEQUENCE [LARGE SCALE GENOMIC DNA]</scope>
    <source>
        <strain evidence="1">8</strain>
        <tissue evidence="1">Leaf</tissue>
    </source>
</reference>
<sequence>MEIIRRSRNRWKGKGNYLWKGNVGESMERKV</sequence>